<dbReference type="EMBL" id="VXAO01000904">
    <property type="protein sequence ID" value="NXL50062.1"/>
    <property type="molecule type" value="Genomic_DNA"/>
</dbReference>
<evidence type="ECO:0000259" key="10">
    <source>
        <dbReference type="PROSITE" id="PS50850"/>
    </source>
</evidence>
<feature type="transmembrane region" description="Helical" evidence="9">
    <location>
        <begin position="394"/>
        <end position="415"/>
    </location>
</feature>
<name>A0A7L0T8L6_PODPO</name>
<feature type="transmembrane region" description="Helical" evidence="9">
    <location>
        <begin position="188"/>
        <end position="210"/>
    </location>
</feature>
<feature type="non-terminal residue" evidence="11">
    <location>
        <position position="427"/>
    </location>
</feature>
<feature type="transmembrane region" description="Helical" evidence="9">
    <location>
        <begin position="279"/>
        <end position="298"/>
    </location>
</feature>
<reference evidence="11 12" key="1">
    <citation type="submission" date="2019-09" db="EMBL/GenBank/DDBJ databases">
        <title>Bird 10,000 Genomes (B10K) Project - Family phase.</title>
        <authorList>
            <person name="Zhang G."/>
        </authorList>
    </citation>
    <scope>NUCLEOTIDE SEQUENCE [LARGE SCALE GENOMIC DNA]</scope>
    <source>
        <strain evidence="11">B10K-DU-009-04</strain>
        <tissue evidence="11">Mixed tissue sample</tissue>
    </source>
</reference>
<feature type="transmembrane region" description="Helical" evidence="9">
    <location>
        <begin position="39"/>
        <end position="64"/>
    </location>
</feature>
<dbReference type="FunFam" id="1.20.1250.20:FF:000297">
    <property type="entry name" value="Solute carrier family 22 member 18"/>
    <property type="match status" value="1"/>
</dbReference>
<dbReference type="PRINTS" id="PR01035">
    <property type="entry name" value="TCRTETA"/>
</dbReference>
<dbReference type="Proteomes" id="UP000555275">
    <property type="component" value="Unassembled WGS sequence"/>
</dbReference>
<keyword evidence="12" id="KW-1185">Reference proteome</keyword>
<keyword evidence="2" id="KW-1003">Cell membrane</keyword>
<dbReference type="PANTHER" id="PTHR24002:SF3">
    <property type="entry name" value="SOLUTE CARRIER FAMILY 22 MEMBER 18"/>
    <property type="match status" value="1"/>
</dbReference>
<keyword evidence="4 9" id="KW-1133">Transmembrane helix</keyword>
<dbReference type="SUPFAM" id="SSF103473">
    <property type="entry name" value="MFS general substrate transporter"/>
    <property type="match status" value="1"/>
</dbReference>
<dbReference type="InterPro" id="IPR020846">
    <property type="entry name" value="MFS_dom"/>
</dbReference>
<dbReference type="PANTHER" id="PTHR24002">
    <property type="entry name" value="SOLUTE CARRIER FAMILY 22 MEMBER 18"/>
    <property type="match status" value="1"/>
</dbReference>
<feature type="transmembrane region" description="Helical" evidence="9">
    <location>
        <begin position="246"/>
        <end position="267"/>
    </location>
</feature>
<comment type="caution">
    <text evidence="11">The sequence shown here is derived from an EMBL/GenBank/DDBJ whole genome shotgun (WGS) entry which is preliminary data.</text>
</comment>
<comment type="subcellular location">
    <subcellularLocation>
        <location evidence="1">Apical cell membrane</location>
        <topology evidence="1">Multi-pass membrane protein</topology>
    </subcellularLocation>
</comment>
<feature type="domain" description="Major facilitator superfamily (MFS) profile" evidence="10">
    <location>
        <begin position="35"/>
        <end position="420"/>
    </location>
</feature>
<feature type="region of interest" description="Disordered" evidence="8">
    <location>
        <begin position="1"/>
        <end position="23"/>
    </location>
</feature>
<feature type="transmembrane region" description="Helical" evidence="9">
    <location>
        <begin position="160"/>
        <end position="182"/>
    </location>
</feature>
<evidence type="ECO:0000256" key="8">
    <source>
        <dbReference type="SAM" id="MobiDB-lite"/>
    </source>
</evidence>
<dbReference type="PROSITE" id="PS50850">
    <property type="entry name" value="MFS"/>
    <property type="match status" value="1"/>
</dbReference>
<dbReference type="Gene3D" id="1.20.1250.20">
    <property type="entry name" value="MFS general substrate transporter like domains"/>
    <property type="match status" value="1"/>
</dbReference>
<feature type="transmembrane region" description="Helical" evidence="9">
    <location>
        <begin position="310"/>
        <end position="332"/>
    </location>
</feature>
<dbReference type="InterPro" id="IPR036259">
    <property type="entry name" value="MFS_trans_sf"/>
</dbReference>
<dbReference type="GO" id="GO:0022857">
    <property type="term" value="F:transmembrane transporter activity"/>
    <property type="evidence" value="ECO:0007669"/>
    <property type="project" value="InterPro"/>
</dbReference>
<evidence type="ECO:0000313" key="12">
    <source>
        <dbReference type="Proteomes" id="UP000555275"/>
    </source>
</evidence>
<evidence type="ECO:0000256" key="7">
    <source>
        <dbReference type="ARBA" id="ARBA00093348"/>
    </source>
</evidence>
<comment type="function">
    <text evidence="7">May act as a transporter of organic cations based on a proton efflux antiport mechanism. May play a role in the transport of chloroquine and quinidine-related compounds in kidney. Plays a role in the regulation of lipid metabolism.</text>
</comment>
<feature type="non-terminal residue" evidence="11">
    <location>
        <position position="1"/>
    </location>
</feature>
<feature type="transmembrane region" description="Helical" evidence="9">
    <location>
        <begin position="103"/>
        <end position="121"/>
    </location>
</feature>
<accession>A0A7L0T8L6</accession>
<evidence type="ECO:0000256" key="6">
    <source>
        <dbReference type="ARBA" id="ARBA00078639"/>
    </source>
</evidence>
<keyword evidence="5 9" id="KW-0472">Membrane</keyword>
<dbReference type="OrthoDB" id="440553at2759"/>
<dbReference type="CDD" id="cd17331">
    <property type="entry name" value="MFS_SLC22A18"/>
    <property type="match status" value="1"/>
</dbReference>
<evidence type="ECO:0000256" key="2">
    <source>
        <dbReference type="ARBA" id="ARBA00022475"/>
    </source>
</evidence>
<dbReference type="GO" id="GO:0005635">
    <property type="term" value="C:nuclear envelope"/>
    <property type="evidence" value="ECO:0007669"/>
    <property type="project" value="TreeGrafter"/>
</dbReference>
<gene>
    <name evidence="11" type="primary">Slc22a18</name>
    <name evidence="11" type="ORF">PODPOD_R14729</name>
</gene>
<dbReference type="InterPro" id="IPR001958">
    <property type="entry name" value="Tet-R_TetA/multi-R_MdtG-like"/>
</dbReference>
<evidence type="ECO:0000256" key="5">
    <source>
        <dbReference type="ARBA" id="ARBA00023136"/>
    </source>
</evidence>
<evidence type="ECO:0000256" key="1">
    <source>
        <dbReference type="ARBA" id="ARBA00004424"/>
    </source>
</evidence>
<dbReference type="InterPro" id="IPR011701">
    <property type="entry name" value="MFS"/>
</dbReference>
<keyword evidence="3 9" id="KW-0812">Transmembrane</keyword>
<evidence type="ECO:0000256" key="9">
    <source>
        <dbReference type="SAM" id="Phobius"/>
    </source>
</evidence>
<dbReference type="AlphaFoldDB" id="A0A7L0T8L6"/>
<dbReference type="Pfam" id="PF07690">
    <property type="entry name" value="MFS_1"/>
    <property type="match status" value="1"/>
</dbReference>
<proteinExistence type="predicted"/>
<feature type="transmembrane region" description="Helical" evidence="9">
    <location>
        <begin position="76"/>
        <end position="96"/>
    </location>
</feature>
<evidence type="ECO:0000313" key="11">
    <source>
        <dbReference type="EMBL" id="NXL50062.1"/>
    </source>
</evidence>
<dbReference type="GO" id="GO:0016324">
    <property type="term" value="C:apical plasma membrane"/>
    <property type="evidence" value="ECO:0007669"/>
    <property type="project" value="UniProtKB-SubCell"/>
</dbReference>
<sequence>VSAMNAKPSSGGEEEASGMRSKTLGERGRVGEIKRRRTIFVAYLIATLELTFLFMQMGVMPYLAKSLGLDSVGFGYLQTTFGVLQLVGGPIFGRFADQFGTRAALILSCASGSAFFLLLSISSSIPLLFLSRLPAVFMHGLPGAQKVITDLTTPSQRADALGKLGLCFGIGIIIGSALGGVLSAKFGIFVPTYVGLVGNLINTMIAIMWIPLQAKPKSDHHVTEHSNVFSIREILRLMKFPGVMEVFIVKVFAGLPVGLFLIMFSIISMDFFGLEAVESGYLMSYFGVLQMVVQGLVVGKLTNHCTERTLLRLCVFVFAGVGLGMALMRTVWHYCVVAVPLVFAFSTLGTITDSILTKAVPSSDTGTMLGICASVQPLTRTVGPTIGGVLYKQFGVSSFGYLQLIVNMGLFVYLLKSKIPLREMKSQ</sequence>
<protein>
    <recommendedName>
        <fullName evidence="6">Organic cation transporter-like protein 2</fullName>
    </recommendedName>
</protein>
<organism evidence="11 12">
    <name type="scientific">Podilymbus podiceps</name>
    <name type="common">Pied-billed grebe</name>
    <dbReference type="NCBI Taxonomy" id="9252"/>
    <lineage>
        <taxon>Eukaryota</taxon>
        <taxon>Metazoa</taxon>
        <taxon>Chordata</taxon>
        <taxon>Craniata</taxon>
        <taxon>Vertebrata</taxon>
        <taxon>Euteleostomi</taxon>
        <taxon>Archelosauria</taxon>
        <taxon>Archosauria</taxon>
        <taxon>Dinosauria</taxon>
        <taxon>Saurischia</taxon>
        <taxon>Theropoda</taxon>
        <taxon>Coelurosauria</taxon>
        <taxon>Aves</taxon>
        <taxon>Neognathae</taxon>
        <taxon>Neoaves</taxon>
        <taxon>Mirandornithes</taxon>
        <taxon>Podicipediformes</taxon>
        <taxon>Podicipedidae</taxon>
        <taxon>Podilymbus</taxon>
    </lineage>
</organism>
<evidence type="ECO:0000256" key="4">
    <source>
        <dbReference type="ARBA" id="ARBA00022989"/>
    </source>
</evidence>
<evidence type="ECO:0000256" key="3">
    <source>
        <dbReference type="ARBA" id="ARBA00022692"/>
    </source>
</evidence>